<evidence type="ECO:0000256" key="8">
    <source>
        <dbReference type="ARBA" id="ARBA00022741"/>
    </source>
</evidence>
<dbReference type="Pfam" id="PF18076">
    <property type="entry name" value="FGAR-AT_N"/>
    <property type="match status" value="1"/>
</dbReference>
<evidence type="ECO:0000256" key="10">
    <source>
        <dbReference type="ARBA" id="ARBA00022840"/>
    </source>
</evidence>
<dbReference type="FunFam" id="3.40.50.880:FF:000008">
    <property type="entry name" value="Phosphoribosylformylglycinamidine synthase"/>
    <property type="match status" value="1"/>
</dbReference>
<dbReference type="HAMAP" id="MF_00419">
    <property type="entry name" value="PurL_1"/>
    <property type="match status" value="1"/>
</dbReference>
<dbReference type="PROSITE" id="PS51273">
    <property type="entry name" value="GATASE_TYPE_1"/>
    <property type="match status" value="1"/>
</dbReference>
<evidence type="ECO:0000256" key="1">
    <source>
        <dbReference type="ARBA" id="ARBA00004496"/>
    </source>
</evidence>
<feature type="domain" description="Phosphoribosylformylglycinamidine synthase N-terminal" evidence="20">
    <location>
        <begin position="56"/>
        <end position="172"/>
    </location>
</feature>
<dbReference type="InterPro" id="IPR010073">
    <property type="entry name" value="PurL_large"/>
</dbReference>
<keyword evidence="8" id="KW-0547">Nucleotide-binding</keyword>
<dbReference type="CDD" id="cd02204">
    <property type="entry name" value="PurL_repeat2"/>
    <property type="match status" value="1"/>
</dbReference>
<dbReference type="GO" id="GO:0006189">
    <property type="term" value="P:'de novo' IMP biosynthetic process"/>
    <property type="evidence" value="ECO:0007669"/>
    <property type="project" value="InterPro"/>
</dbReference>
<dbReference type="PANTHER" id="PTHR10099">
    <property type="entry name" value="PHOSPHORIBOSYLFORMYLGLYCINAMIDINE SYNTHASE"/>
    <property type="match status" value="1"/>
</dbReference>
<keyword evidence="5" id="KW-0963">Cytoplasm</keyword>
<dbReference type="SUPFAM" id="SSF82697">
    <property type="entry name" value="PurS-like"/>
    <property type="match status" value="1"/>
</dbReference>
<evidence type="ECO:0000259" key="19">
    <source>
        <dbReference type="Pfam" id="PF18072"/>
    </source>
</evidence>
<organism evidence="22 23">
    <name type="scientific">Cronartium quercuum f. sp. fusiforme G11</name>
    <dbReference type="NCBI Taxonomy" id="708437"/>
    <lineage>
        <taxon>Eukaryota</taxon>
        <taxon>Fungi</taxon>
        <taxon>Dikarya</taxon>
        <taxon>Basidiomycota</taxon>
        <taxon>Pucciniomycotina</taxon>
        <taxon>Pucciniomycetes</taxon>
        <taxon>Pucciniales</taxon>
        <taxon>Coleosporiaceae</taxon>
        <taxon>Cronartium</taxon>
    </lineage>
</organism>
<evidence type="ECO:0000259" key="18">
    <source>
        <dbReference type="Pfam" id="PF02769"/>
    </source>
</evidence>
<dbReference type="SUPFAM" id="SSF52317">
    <property type="entry name" value="Class I glutamine amidotransferase-like"/>
    <property type="match status" value="1"/>
</dbReference>
<evidence type="ECO:0000256" key="13">
    <source>
        <dbReference type="ARBA" id="ARBA00029823"/>
    </source>
</evidence>
<evidence type="ECO:0000259" key="21">
    <source>
        <dbReference type="Pfam" id="PF22689"/>
    </source>
</evidence>
<evidence type="ECO:0000256" key="2">
    <source>
        <dbReference type="ARBA" id="ARBA00004920"/>
    </source>
</evidence>
<evidence type="ECO:0000256" key="6">
    <source>
        <dbReference type="ARBA" id="ARBA00022598"/>
    </source>
</evidence>
<evidence type="ECO:0000256" key="4">
    <source>
        <dbReference type="ARBA" id="ARBA00012747"/>
    </source>
</evidence>
<evidence type="ECO:0000256" key="12">
    <source>
        <dbReference type="ARBA" id="ARBA00022962"/>
    </source>
</evidence>
<evidence type="ECO:0000256" key="15">
    <source>
        <dbReference type="ARBA" id="ARBA00052585"/>
    </source>
</evidence>
<feature type="domain" description="PurM-like C-terminal" evidence="18">
    <location>
        <begin position="499"/>
        <end position="659"/>
    </location>
</feature>
<dbReference type="Gene3D" id="3.90.650.10">
    <property type="entry name" value="PurM-like C-terminal domain"/>
    <property type="match status" value="2"/>
</dbReference>
<dbReference type="GO" id="GO:0005524">
    <property type="term" value="F:ATP binding"/>
    <property type="evidence" value="ECO:0007669"/>
    <property type="project" value="UniProtKB-KW"/>
</dbReference>
<comment type="function">
    <text evidence="16">Phosphoribosylformylglycinamidine synthase involved in the purines biosynthetic pathway. Catalyzes the ATP-dependent conversion of formylglycinamide ribonucleotide (FGAR) and glutamine to yield formylglycinamidine ribonucleotide (FGAM) and glutamate.</text>
</comment>
<evidence type="ECO:0000313" key="23">
    <source>
        <dbReference type="Proteomes" id="UP000886653"/>
    </source>
</evidence>
<dbReference type="CDD" id="cd02203">
    <property type="entry name" value="PurL_repeat1"/>
    <property type="match status" value="1"/>
</dbReference>
<dbReference type="SUPFAM" id="SSF56042">
    <property type="entry name" value="PurM C-terminal domain-like"/>
    <property type="match status" value="2"/>
</dbReference>
<dbReference type="InterPro" id="IPR036604">
    <property type="entry name" value="PurS-like_sf"/>
</dbReference>
<evidence type="ECO:0000256" key="14">
    <source>
        <dbReference type="ARBA" id="ARBA00032632"/>
    </source>
</evidence>
<dbReference type="InterPro" id="IPR010918">
    <property type="entry name" value="PurM-like_C_dom"/>
</dbReference>
<comment type="catalytic activity">
    <reaction evidence="15">
        <text>N(2)-formyl-N(1)-(5-phospho-beta-D-ribosyl)glycinamide + L-glutamine + ATP + H2O = 2-formamido-N(1)-(5-O-phospho-beta-D-ribosyl)acetamidine + L-glutamate + ADP + phosphate + H(+)</text>
        <dbReference type="Rhea" id="RHEA:17129"/>
        <dbReference type="ChEBI" id="CHEBI:15377"/>
        <dbReference type="ChEBI" id="CHEBI:15378"/>
        <dbReference type="ChEBI" id="CHEBI:29985"/>
        <dbReference type="ChEBI" id="CHEBI:30616"/>
        <dbReference type="ChEBI" id="CHEBI:43474"/>
        <dbReference type="ChEBI" id="CHEBI:58359"/>
        <dbReference type="ChEBI" id="CHEBI:147286"/>
        <dbReference type="ChEBI" id="CHEBI:147287"/>
        <dbReference type="ChEBI" id="CHEBI:456216"/>
        <dbReference type="EC" id="6.3.5.3"/>
    </reaction>
</comment>
<dbReference type="FunFam" id="3.90.650.10:FF:000002">
    <property type="entry name" value="Phosphoribosylformylglycinamidine synthase"/>
    <property type="match status" value="1"/>
</dbReference>
<dbReference type="Pfam" id="PF02769">
    <property type="entry name" value="AIRS_C"/>
    <property type="match status" value="2"/>
</dbReference>
<dbReference type="InterPro" id="IPR036921">
    <property type="entry name" value="PurM-like_N_sf"/>
</dbReference>
<dbReference type="Gene3D" id="3.30.1330.10">
    <property type="entry name" value="PurM-like, N-terminal domain"/>
    <property type="match status" value="2"/>
</dbReference>
<dbReference type="NCBIfam" id="NF003672">
    <property type="entry name" value="PRK05297.1"/>
    <property type="match status" value="1"/>
</dbReference>
<keyword evidence="12" id="KW-0315">Glutamine amidotransferase</keyword>
<dbReference type="SUPFAM" id="SSF55326">
    <property type="entry name" value="PurM N-terminal domain-like"/>
    <property type="match status" value="2"/>
</dbReference>
<dbReference type="Pfam" id="PF13507">
    <property type="entry name" value="GATase_5"/>
    <property type="match status" value="1"/>
</dbReference>
<dbReference type="GO" id="GO:0046872">
    <property type="term" value="F:metal ion binding"/>
    <property type="evidence" value="ECO:0007669"/>
    <property type="project" value="UniProtKB-KW"/>
</dbReference>
<keyword evidence="23" id="KW-1185">Reference proteome</keyword>
<dbReference type="OrthoDB" id="6666987at2759"/>
<comment type="similarity">
    <text evidence="3">In the N-terminal section; belongs to the FGAMS family.</text>
</comment>
<dbReference type="Gene3D" id="3.40.50.880">
    <property type="match status" value="1"/>
</dbReference>
<evidence type="ECO:0000256" key="11">
    <source>
        <dbReference type="ARBA" id="ARBA00022842"/>
    </source>
</evidence>
<evidence type="ECO:0000259" key="20">
    <source>
        <dbReference type="Pfam" id="PF18076"/>
    </source>
</evidence>
<dbReference type="EMBL" id="MU167245">
    <property type="protein sequence ID" value="KAG0147644.1"/>
    <property type="molecule type" value="Genomic_DNA"/>
</dbReference>
<reference evidence="22" key="1">
    <citation type="submission" date="2013-11" db="EMBL/GenBank/DDBJ databases">
        <title>Genome sequence of the fusiform rust pathogen reveals effectors for host alternation and coevolution with pine.</title>
        <authorList>
            <consortium name="DOE Joint Genome Institute"/>
            <person name="Smith K."/>
            <person name="Pendleton A."/>
            <person name="Kubisiak T."/>
            <person name="Anderson C."/>
            <person name="Salamov A."/>
            <person name="Aerts A."/>
            <person name="Riley R."/>
            <person name="Clum A."/>
            <person name="Lindquist E."/>
            <person name="Ence D."/>
            <person name="Campbell M."/>
            <person name="Kronenberg Z."/>
            <person name="Feau N."/>
            <person name="Dhillon B."/>
            <person name="Hamelin R."/>
            <person name="Burleigh J."/>
            <person name="Smith J."/>
            <person name="Yandell M."/>
            <person name="Nelson C."/>
            <person name="Grigoriev I."/>
            <person name="Davis J."/>
        </authorList>
    </citation>
    <scope>NUCLEOTIDE SEQUENCE</scope>
    <source>
        <strain evidence="22">G11</strain>
    </source>
</reference>
<evidence type="ECO:0000256" key="17">
    <source>
        <dbReference type="ARBA" id="ARBA00071729"/>
    </source>
</evidence>
<dbReference type="FunFam" id="3.30.1330.10:FF:000002">
    <property type="entry name" value="Phosphoribosylformylglycinamidine synthase"/>
    <property type="match status" value="1"/>
</dbReference>
<dbReference type="Gene3D" id="1.10.8.750">
    <property type="entry name" value="Phosphoribosylformylglycinamidine synthase, linker domain"/>
    <property type="match status" value="1"/>
</dbReference>
<protein>
    <recommendedName>
        <fullName evidence="17">Phosphoribosylformylglycinamidine synthase</fullName>
        <ecNumber evidence="4">6.3.5.3</ecNumber>
    </recommendedName>
    <alternativeName>
        <fullName evidence="14">Formylglycinamide ribonucleotide amidotransferase</fullName>
    </alternativeName>
    <alternativeName>
        <fullName evidence="13">Formylglycinamide ribotide amidotransferase</fullName>
    </alternativeName>
</protein>
<accession>A0A9P6NKI8</accession>
<keyword evidence="9" id="KW-0658">Purine biosynthesis</keyword>
<dbReference type="NCBIfam" id="TIGR01735">
    <property type="entry name" value="FGAM_synt"/>
    <property type="match status" value="1"/>
</dbReference>
<dbReference type="InterPro" id="IPR055181">
    <property type="entry name" value="FGAR-AT_PurM_N-like"/>
</dbReference>
<evidence type="ECO:0000256" key="7">
    <source>
        <dbReference type="ARBA" id="ARBA00022723"/>
    </source>
</evidence>
<sequence length="1405" mass="153767">MRMLFPGPSIHSPGQRSRLLKSIQAIDPSIIAIDSVWVHLVHSTSEASTSLLSTPSEPPAQILSTLLSYGEDFTLPETRHRVQELLSLPIGSRIPNGFMVGSRPGTLPSWSSKASDIARICQLSDHVARIERIGLYLFTTADGGQKTINFEWLNTIGHLVHDRMTQVCLPSLLSSQMAKDNQGLERKLLKSVQIFKAEANGDQSHNLDFARSQLQTANWELGLALASDEIDYLANAFTSDTTKKGISRRNPTDVELFMFAQVNSEHCRHKIFNANWTLDNVAQDHTLFGMIRNTHDKQPAHTLSAYHDNAAVVEGPTAPRFALYRNTSKEALHLQSYSSQLEPMPYIIKVETHNHPTAVSPYEGAATGSGGEIRDEGAVGRGSKPKAGLAGFSVSNLRIPGHIQPWETEDFGKPTHIASSLDIMLEGPLGSSAYNNEFGRPGLCGYFRTFAQRVPALVPRTSLPSGPMSEVRGFHKPIMIAGGMGNVRPEFIQKRKLRPNSRIVILGGPGMLIGLGGGAASSIQSGASSVELDFASVQRENAEVERRCQEVIDCCVNLPHDLNPIDSIHDVGAGGLSNALPELVHDSGLGGKFELRDINIDDQTMSPMEIWCNESQERYVIGLSPNDEALATFEAIARRERCPYSVVGITTEAQELIVTDRFFNNTPVHLSMDTLFGKPPKINRSSRTDRAPRSPIDFILHLRPGVTVRDAVEESVNRVLRLPSVGSKSFLITIGDRSVTGLVTRDQMIGRYQVPVADVAVTRTTYGFDVITGEAMAMGERSPLSLICASSSARMAVAESLTNLIASDISSLQHVKLSANWMCSANHGNEGARLFEAVKAIGMEFCTELGISIPVGKDSMSMKMKWQQDGQEKEVTSPLSLIVTAFSEVNSIEHTWTPELKATSTPSVLVLVDLSRGKHRLGGSAIAQVFNQLGDVAPDVDHVAYLKSFIDGCVKLHRHSDQPVLAYHDRSDGGLLVTCLEMSFAGHVGIDLDLDFATNAQDVLGQLFNEEAGGVFQCLESSVVTLVNEFVKAGLPPSCIQVVGQVLGHVDGADQTISIRRRQGREEIWSSTRSKLQSIWSETSYHMQAIRDHAECAREEFDQIANLEDPGLFYSLSSPMTFDLCKSSLNDRPKVAILRDQGVNGHLEMAFAFTTAGFNAIDVHMTDIITGQVDLSLFRGLVAVGGFSYGDVLGSGSGWSKSILLHESTKSQFANFFKRGDTFVLGVCNGCQMLTNLAEILPMNTESEGSSQLISKVWPRMKANKSRRFEARVTMVNVPANELNARSVFLRSLQGSSLPIAVSHGEGRVDFSHHQVNTPTLLPAMQYIDRVKGQPTESYPANPNGSVYGITGFHAADGRILALMPHPERVITTESNSWVSDEIRRQCGRVGPWFKMFEDCRTWCG</sequence>
<dbReference type="PANTHER" id="PTHR10099:SF1">
    <property type="entry name" value="PHOSPHORIBOSYLFORMYLGLYCINAMIDINE SYNTHASE"/>
    <property type="match status" value="1"/>
</dbReference>
<feature type="domain" description="PurM-like C-terminal" evidence="18">
    <location>
        <begin position="909"/>
        <end position="1048"/>
    </location>
</feature>
<dbReference type="Proteomes" id="UP000886653">
    <property type="component" value="Unassembled WGS sequence"/>
</dbReference>
<evidence type="ECO:0000256" key="3">
    <source>
        <dbReference type="ARBA" id="ARBA00008608"/>
    </source>
</evidence>
<comment type="subcellular location">
    <subcellularLocation>
        <location evidence="1">Cytoplasm</location>
    </subcellularLocation>
</comment>
<feature type="domain" description="Phosphoribosylformylglycinamidine synthase linker" evidence="19">
    <location>
        <begin position="214"/>
        <end position="270"/>
    </location>
</feature>
<keyword evidence="10" id="KW-0067">ATP-binding</keyword>
<dbReference type="InterPro" id="IPR041609">
    <property type="entry name" value="PurL_linker"/>
</dbReference>
<keyword evidence="6" id="KW-0436">Ligase</keyword>
<keyword evidence="7" id="KW-0479">Metal-binding</keyword>
<dbReference type="InterPro" id="IPR029062">
    <property type="entry name" value="Class_I_gatase-like"/>
</dbReference>
<dbReference type="Pfam" id="PF18072">
    <property type="entry name" value="FGAR-AT_linker"/>
    <property type="match status" value="1"/>
</dbReference>
<comment type="caution">
    <text evidence="22">The sequence shown here is derived from an EMBL/GenBank/DDBJ whole genome shotgun (WGS) entry which is preliminary data.</text>
</comment>
<comment type="pathway">
    <text evidence="2">Purine metabolism; IMP biosynthesis via de novo pathway; 5-amino-1-(5-phospho-D-ribosyl)imidazole from N(2)-formyl-N(1)-(5-phospho-D-ribosyl)glycinamide: step 1/2.</text>
</comment>
<dbReference type="SUPFAM" id="SSF109736">
    <property type="entry name" value="FGAM synthase PurL, linker domain"/>
    <property type="match status" value="1"/>
</dbReference>
<dbReference type="InterPro" id="IPR040707">
    <property type="entry name" value="FGAR-AT_N"/>
</dbReference>
<evidence type="ECO:0000313" key="22">
    <source>
        <dbReference type="EMBL" id="KAG0147644.1"/>
    </source>
</evidence>
<dbReference type="EC" id="6.3.5.3" evidence="4"/>
<gene>
    <name evidence="22" type="ORF">CROQUDRAFT_454686</name>
</gene>
<dbReference type="Pfam" id="PF22689">
    <property type="entry name" value="FGAR-AT_PurM_N-like"/>
    <property type="match status" value="1"/>
</dbReference>
<keyword evidence="11" id="KW-0460">Magnesium</keyword>
<evidence type="ECO:0000256" key="9">
    <source>
        <dbReference type="ARBA" id="ARBA00022755"/>
    </source>
</evidence>
<dbReference type="GO" id="GO:0004642">
    <property type="term" value="F:phosphoribosylformylglycinamidine synthase activity"/>
    <property type="evidence" value="ECO:0007669"/>
    <property type="project" value="UniProtKB-EC"/>
</dbReference>
<evidence type="ECO:0000256" key="5">
    <source>
        <dbReference type="ARBA" id="ARBA00022490"/>
    </source>
</evidence>
<feature type="domain" description="FGAR-AT PurM N-terminal-like" evidence="21">
    <location>
        <begin position="727"/>
        <end position="887"/>
    </location>
</feature>
<dbReference type="SMART" id="SM01211">
    <property type="entry name" value="GATase_5"/>
    <property type="match status" value="1"/>
</dbReference>
<evidence type="ECO:0000256" key="16">
    <source>
        <dbReference type="ARBA" id="ARBA00057317"/>
    </source>
</evidence>
<dbReference type="InterPro" id="IPR036676">
    <property type="entry name" value="PurM-like_C_sf"/>
</dbReference>
<dbReference type="GO" id="GO:0005737">
    <property type="term" value="C:cytoplasm"/>
    <property type="evidence" value="ECO:0007669"/>
    <property type="project" value="UniProtKB-SubCell"/>
</dbReference>
<proteinExistence type="inferred from homology"/>
<name>A0A9P6NKI8_9BASI</name>
<dbReference type="FunFam" id="3.30.1330.10:FF:000005">
    <property type="entry name" value="Phosphoribosylformylglycinamidine synthase"/>
    <property type="match status" value="1"/>
</dbReference>